<evidence type="ECO:0000256" key="3">
    <source>
        <dbReference type="ARBA" id="ARBA00022741"/>
    </source>
</evidence>
<sequence length="253" mass="26799">MSLLEVRRLTAGYASVPVVRDVSLSVERGELVALLGANGAGKTTTLLAISGLVSVYSGEIRLDAGSIAGLAPAQRARAGIQHVPEDRSLFPSLTVDETIRLACGARRPPKWVLEYFPALGELGGRRVAALSGGEQQMLALARALCRDPSLLIVDEMSLGLAPLVVNAFFPVLRRIAAERGCGVLIVEQHVHVALRWVDRVHVMAGGTMAASGTTDEMRPRIDELAGAYLGERTVPSSVPTSADNEKGENDEGV</sequence>
<organism evidence="8 9">
    <name type="scientific">Streptosporangium carneum</name>
    <dbReference type="NCBI Taxonomy" id="47481"/>
    <lineage>
        <taxon>Bacteria</taxon>
        <taxon>Bacillati</taxon>
        <taxon>Actinomycetota</taxon>
        <taxon>Actinomycetes</taxon>
        <taxon>Streptosporangiales</taxon>
        <taxon>Streptosporangiaceae</taxon>
        <taxon>Streptosporangium</taxon>
    </lineage>
</organism>
<dbReference type="GO" id="GO:0015658">
    <property type="term" value="F:branched-chain amino acid transmembrane transporter activity"/>
    <property type="evidence" value="ECO:0007669"/>
    <property type="project" value="TreeGrafter"/>
</dbReference>
<protein>
    <submittedName>
        <fullName evidence="8">ABC transporter ATP-binding protein</fullName>
    </submittedName>
</protein>
<dbReference type="GO" id="GO:0005524">
    <property type="term" value="F:ATP binding"/>
    <property type="evidence" value="ECO:0007669"/>
    <property type="project" value="UniProtKB-KW"/>
</dbReference>
<dbReference type="PROSITE" id="PS00211">
    <property type="entry name" value="ABC_TRANSPORTER_1"/>
    <property type="match status" value="1"/>
</dbReference>
<dbReference type="Proteomes" id="UP001143474">
    <property type="component" value="Unassembled WGS sequence"/>
</dbReference>
<dbReference type="GO" id="GO:0016887">
    <property type="term" value="F:ATP hydrolysis activity"/>
    <property type="evidence" value="ECO:0007669"/>
    <property type="project" value="InterPro"/>
</dbReference>
<feature type="region of interest" description="Disordered" evidence="6">
    <location>
        <begin position="232"/>
        <end position="253"/>
    </location>
</feature>
<dbReference type="EMBL" id="BSEV01000001">
    <property type="protein sequence ID" value="GLK07441.1"/>
    <property type="molecule type" value="Genomic_DNA"/>
</dbReference>
<dbReference type="AlphaFoldDB" id="A0A9W6HW59"/>
<accession>A0A9W6HW59</accession>
<evidence type="ECO:0000313" key="9">
    <source>
        <dbReference type="Proteomes" id="UP001143474"/>
    </source>
</evidence>
<dbReference type="GO" id="GO:0015807">
    <property type="term" value="P:L-amino acid transport"/>
    <property type="evidence" value="ECO:0007669"/>
    <property type="project" value="TreeGrafter"/>
</dbReference>
<dbReference type="InterPro" id="IPR027417">
    <property type="entry name" value="P-loop_NTPase"/>
</dbReference>
<evidence type="ECO:0000256" key="4">
    <source>
        <dbReference type="ARBA" id="ARBA00022840"/>
    </source>
</evidence>
<keyword evidence="3" id="KW-0547">Nucleotide-binding</keyword>
<dbReference type="Gene3D" id="3.40.50.300">
    <property type="entry name" value="P-loop containing nucleotide triphosphate hydrolases"/>
    <property type="match status" value="1"/>
</dbReference>
<dbReference type="SMART" id="SM00382">
    <property type="entry name" value="AAA"/>
    <property type="match status" value="1"/>
</dbReference>
<evidence type="ECO:0000259" key="7">
    <source>
        <dbReference type="PROSITE" id="PS50893"/>
    </source>
</evidence>
<proteinExistence type="inferred from homology"/>
<feature type="domain" description="ABC transporter" evidence="7">
    <location>
        <begin position="4"/>
        <end position="230"/>
    </location>
</feature>
<dbReference type="PROSITE" id="PS50893">
    <property type="entry name" value="ABC_TRANSPORTER_2"/>
    <property type="match status" value="1"/>
</dbReference>
<dbReference type="SUPFAM" id="SSF52540">
    <property type="entry name" value="P-loop containing nucleoside triphosphate hydrolases"/>
    <property type="match status" value="1"/>
</dbReference>
<dbReference type="InterPro" id="IPR052156">
    <property type="entry name" value="BCAA_Transport_ATP-bd_LivF"/>
</dbReference>
<dbReference type="InterPro" id="IPR003439">
    <property type="entry name" value="ABC_transporter-like_ATP-bd"/>
</dbReference>
<dbReference type="CDD" id="cd03224">
    <property type="entry name" value="ABC_TM1139_LivF_branched"/>
    <property type="match status" value="1"/>
</dbReference>
<evidence type="ECO:0000256" key="1">
    <source>
        <dbReference type="ARBA" id="ARBA00005417"/>
    </source>
</evidence>
<evidence type="ECO:0000256" key="5">
    <source>
        <dbReference type="ARBA" id="ARBA00022970"/>
    </source>
</evidence>
<dbReference type="Pfam" id="PF00005">
    <property type="entry name" value="ABC_tran"/>
    <property type="match status" value="1"/>
</dbReference>
<gene>
    <name evidence="8" type="primary">livF_1</name>
    <name evidence="8" type="ORF">GCM10017600_08460</name>
</gene>
<evidence type="ECO:0000256" key="2">
    <source>
        <dbReference type="ARBA" id="ARBA00022448"/>
    </source>
</evidence>
<comment type="caution">
    <text evidence="8">The sequence shown here is derived from an EMBL/GenBank/DDBJ whole genome shotgun (WGS) entry which is preliminary data.</text>
</comment>
<keyword evidence="4 8" id="KW-0067">ATP-binding</keyword>
<name>A0A9W6HW59_9ACTN</name>
<comment type="similarity">
    <text evidence="1">Belongs to the ABC transporter superfamily.</text>
</comment>
<reference evidence="8" key="1">
    <citation type="journal article" date="2014" name="Int. J. Syst. Evol. Microbiol.">
        <title>Complete genome sequence of Corynebacterium casei LMG S-19264T (=DSM 44701T), isolated from a smear-ripened cheese.</title>
        <authorList>
            <consortium name="US DOE Joint Genome Institute (JGI-PGF)"/>
            <person name="Walter F."/>
            <person name="Albersmeier A."/>
            <person name="Kalinowski J."/>
            <person name="Ruckert C."/>
        </authorList>
    </citation>
    <scope>NUCLEOTIDE SEQUENCE</scope>
    <source>
        <strain evidence="8">VKM Ac-2007</strain>
    </source>
</reference>
<dbReference type="InterPro" id="IPR017871">
    <property type="entry name" value="ABC_transporter-like_CS"/>
</dbReference>
<reference evidence="8" key="2">
    <citation type="submission" date="2023-01" db="EMBL/GenBank/DDBJ databases">
        <authorList>
            <person name="Sun Q."/>
            <person name="Evtushenko L."/>
        </authorList>
    </citation>
    <scope>NUCLEOTIDE SEQUENCE</scope>
    <source>
        <strain evidence="8">VKM Ac-2007</strain>
    </source>
</reference>
<dbReference type="RefSeq" id="WP_271215976.1">
    <property type="nucleotide sequence ID" value="NZ_BAAAVD010000006.1"/>
</dbReference>
<dbReference type="InterPro" id="IPR003593">
    <property type="entry name" value="AAA+_ATPase"/>
</dbReference>
<dbReference type="PANTHER" id="PTHR43820:SF4">
    <property type="entry name" value="HIGH-AFFINITY BRANCHED-CHAIN AMINO ACID TRANSPORT ATP-BINDING PROTEIN LIVF"/>
    <property type="match status" value="1"/>
</dbReference>
<evidence type="ECO:0000313" key="8">
    <source>
        <dbReference type="EMBL" id="GLK07441.1"/>
    </source>
</evidence>
<keyword evidence="2" id="KW-0813">Transport</keyword>
<feature type="compositionally biased region" description="Basic and acidic residues" evidence="6">
    <location>
        <begin position="243"/>
        <end position="253"/>
    </location>
</feature>
<keyword evidence="9" id="KW-1185">Reference proteome</keyword>
<dbReference type="PANTHER" id="PTHR43820">
    <property type="entry name" value="HIGH-AFFINITY BRANCHED-CHAIN AMINO ACID TRANSPORT ATP-BINDING PROTEIN LIVF"/>
    <property type="match status" value="1"/>
</dbReference>
<keyword evidence="5" id="KW-0029">Amino-acid transport</keyword>
<evidence type="ECO:0000256" key="6">
    <source>
        <dbReference type="SAM" id="MobiDB-lite"/>
    </source>
</evidence>